<reference evidence="2 3" key="1">
    <citation type="submission" date="2018-05" db="EMBL/GenBank/DDBJ databases">
        <title>Complete Genome Sequence of Methylobacterium sp. 17Sr1-28.</title>
        <authorList>
            <person name="Srinivasan S."/>
        </authorList>
    </citation>
    <scope>NUCLEOTIDE SEQUENCE [LARGE SCALE GENOMIC DNA]</scope>
    <source>
        <strain evidence="2 3">17Sr1-28</strain>
    </source>
</reference>
<feature type="transmembrane region" description="Helical" evidence="1">
    <location>
        <begin position="43"/>
        <end position="63"/>
    </location>
</feature>
<name>A0A2U8WLL2_9HYPH</name>
<keyword evidence="1" id="KW-0472">Membrane</keyword>
<dbReference type="RefSeq" id="WP_109958435.1">
    <property type="nucleotide sequence ID" value="NZ_CP029553.1"/>
</dbReference>
<evidence type="ECO:0000313" key="2">
    <source>
        <dbReference type="EMBL" id="AWN46082.1"/>
    </source>
</evidence>
<dbReference type="KEGG" id="mtea:DK419_06970"/>
<keyword evidence="1" id="KW-1133">Transmembrane helix</keyword>
<evidence type="ECO:0000256" key="1">
    <source>
        <dbReference type="SAM" id="Phobius"/>
    </source>
</evidence>
<feature type="transmembrane region" description="Helical" evidence="1">
    <location>
        <begin position="207"/>
        <end position="229"/>
    </location>
</feature>
<evidence type="ECO:0008006" key="4">
    <source>
        <dbReference type="Google" id="ProtNLM"/>
    </source>
</evidence>
<keyword evidence="1" id="KW-0812">Transmembrane</keyword>
<feature type="transmembrane region" description="Helical" evidence="1">
    <location>
        <begin position="83"/>
        <end position="102"/>
    </location>
</feature>
<feature type="transmembrane region" description="Helical" evidence="1">
    <location>
        <begin position="250"/>
        <end position="270"/>
    </location>
</feature>
<feature type="transmembrane region" description="Helical" evidence="1">
    <location>
        <begin position="168"/>
        <end position="187"/>
    </location>
</feature>
<keyword evidence="3" id="KW-1185">Reference proteome</keyword>
<gene>
    <name evidence="2" type="ORF">DK419_06970</name>
</gene>
<dbReference type="Proteomes" id="UP000245444">
    <property type="component" value="Chromosome"/>
</dbReference>
<dbReference type="AlphaFoldDB" id="A0A2U8WLL2"/>
<feature type="transmembrane region" description="Helical" evidence="1">
    <location>
        <begin position="20"/>
        <end position="36"/>
    </location>
</feature>
<dbReference type="Gene3D" id="1.20.120.1630">
    <property type="match status" value="1"/>
</dbReference>
<sequence>MIASLTGLDLATAVAWERTALLLLPVLLAAGLTLGCRPTPREASAAMLAFLWQVPALLALNLLAREAGWWSFPGTDGPRVLGLPVDIWIGWAFLWGPAAALIEMRAGLPALLAGAALLDAVTMPLLDSVALSDGWYAGEPVCLAAGLLPGLLLARWTRRDVRPLARTLVHAGGWGLYMLFALPAVALTVEGGDWTAALHLPAGPLGWLGLAAALLCLLAGAAAAFEFATVGQGTPVPVDPPKRVVMSGPYAYIANPMQVTSAVVMALQAAQYRSPALAGVTVAFLLFDAVYAAHYNRVHIARAMPRDWAAYKAAVPDWRVRWRPYRPGTPTVIARTGDEARRRIAAGFALDAGIALRRRRAGGAGRLVFSCAETGIRARGIAALSRILERRSLPWAVLAWTMRMPLVLPLLQAATYASIRGIVLVRGGAAAPHRPSSHAR</sequence>
<evidence type="ECO:0000313" key="3">
    <source>
        <dbReference type="Proteomes" id="UP000245444"/>
    </source>
</evidence>
<organism evidence="2 3">
    <name type="scientific">Methylobacterium terrae</name>
    <dbReference type="NCBI Taxonomy" id="2202827"/>
    <lineage>
        <taxon>Bacteria</taxon>
        <taxon>Pseudomonadati</taxon>
        <taxon>Pseudomonadota</taxon>
        <taxon>Alphaproteobacteria</taxon>
        <taxon>Hyphomicrobiales</taxon>
        <taxon>Methylobacteriaceae</taxon>
        <taxon>Methylobacterium</taxon>
    </lineage>
</organism>
<dbReference type="EMBL" id="CP029553">
    <property type="protein sequence ID" value="AWN46082.1"/>
    <property type="molecule type" value="Genomic_DNA"/>
</dbReference>
<protein>
    <recommendedName>
        <fullName evidence="4">Phospholipid methyltransferase</fullName>
    </recommendedName>
</protein>
<accession>A0A2U8WLL2</accession>
<dbReference type="OrthoDB" id="9811969at2"/>
<feature type="transmembrane region" description="Helical" evidence="1">
    <location>
        <begin position="109"/>
        <end position="129"/>
    </location>
</feature>
<feature type="transmembrane region" description="Helical" evidence="1">
    <location>
        <begin position="276"/>
        <end position="296"/>
    </location>
</feature>
<feature type="transmembrane region" description="Helical" evidence="1">
    <location>
        <begin position="135"/>
        <end position="156"/>
    </location>
</feature>
<proteinExistence type="predicted"/>